<accession>A0ABU2NCU1</accession>
<feature type="compositionally biased region" description="Low complexity" evidence="1">
    <location>
        <begin position="142"/>
        <end position="161"/>
    </location>
</feature>
<dbReference type="EMBL" id="JAVREJ010000014">
    <property type="protein sequence ID" value="MDT0351756.1"/>
    <property type="molecule type" value="Genomic_DNA"/>
</dbReference>
<feature type="compositionally biased region" description="Low complexity" evidence="1">
    <location>
        <begin position="76"/>
        <end position="85"/>
    </location>
</feature>
<keyword evidence="3" id="KW-1185">Reference proteome</keyword>
<feature type="compositionally biased region" description="Basic residues" evidence="1">
    <location>
        <begin position="86"/>
        <end position="101"/>
    </location>
</feature>
<sequence length="190" mass="20366">MDDGRWCALPGCDTRIFTDDGRPERRYCTAAHRAQARRVRREAIRVERLSDPAALAPELPWLREPVEAVVESSDTTARPGAFARTAGRRAHARRHEPVRPRRRHAAVLIAVAGLLAGGYALAEAGEETPPARATSDGRPTEAVPAAPDAAAPGAPPGVGQPDTDRAVLAELRDRVAQVAREARKAEAARG</sequence>
<comment type="caution">
    <text evidence="2">The sequence shown here is derived from an EMBL/GenBank/DDBJ whole genome shotgun (WGS) entry which is preliminary data.</text>
</comment>
<dbReference type="Proteomes" id="UP001183202">
    <property type="component" value="Unassembled WGS sequence"/>
</dbReference>
<dbReference type="RefSeq" id="WP_311558189.1">
    <property type="nucleotide sequence ID" value="NZ_JAVREJ010000014.1"/>
</dbReference>
<evidence type="ECO:0000313" key="2">
    <source>
        <dbReference type="EMBL" id="MDT0351756.1"/>
    </source>
</evidence>
<feature type="region of interest" description="Disordered" evidence="1">
    <location>
        <begin position="72"/>
        <end position="101"/>
    </location>
</feature>
<reference evidence="3" key="1">
    <citation type="submission" date="2023-07" db="EMBL/GenBank/DDBJ databases">
        <title>30 novel species of actinomycetes from the DSMZ collection.</title>
        <authorList>
            <person name="Nouioui I."/>
        </authorList>
    </citation>
    <scope>NUCLEOTIDE SEQUENCE [LARGE SCALE GENOMIC DNA]</scope>
    <source>
        <strain evidence="3">DSM 45834</strain>
    </source>
</reference>
<evidence type="ECO:0000313" key="3">
    <source>
        <dbReference type="Proteomes" id="UP001183202"/>
    </source>
</evidence>
<gene>
    <name evidence="2" type="ORF">RM445_19720</name>
</gene>
<name>A0ABU2NCU1_9PSEU</name>
<organism evidence="2 3">
    <name type="scientific">Pseudonocardia charpentierae</name>
    <dbReference type="NCBI Taxonomy" id="3075545"/>
    <lineage>
        <taxon>Bacteria</taxon>
        <taxon>Bacillati</taxon>
        <taxon>Actinomycetota</taxon>
        <taxon>Actinomycetes</taxon>
        <taxon>Pseudonocardiales</taxon>
        <taxon>Pseudonocardiaceae</taxon>
        <taxon>Pseudonocardia</taxon>
    </lineage>
</organism>
<proteinExistence type="predicted"/>
<protein>
    <submittedName>
        <fullName evidence="2">Uncharacterized protein</fullName>
    </submittedName>
</protein>
<evidence type="ECO:0000256" key="1">
    <source>
        <dbReference type="SAM" id="MobiDB-lite"/>
    </source>
</evidence>
<feature type="region of interest" description="Disordered" evidence="1">
    <location>
        <begin position="125"/>
        <end position="164"/>
    </location>
</feature>